<keyword evidence="3" id="KW-1185">Reference proteome</keyword>
<evidence type="ECO:0000313" key="3">
    <source>
        <dbReference type="Proteomes" id="UP001437256"/>
    </source>
</evidence>
<organism evidence="2 3">
    <name type="scientific">Marasmius tenuissimus</name>
    <dbReference type="NCBI Taxonomy" id="585030"/>
    <lineage>
        <taxon>Eukaryota</taxon>
        <taxon>Fungi</taxon>
        <taxon>Dikarya</taxon>
        <taxon>Basidiomycota</taxon>
        <taxon>Agaricomycotina</taxon>
        <taxon>Agaricomycetes</taxon>
        <taxon>Agaricomycetidae</taxon>
        <taxon>Agaricales</taxon>
        <taxon>Marasmiineae</taxon>
        <taxon>Marasmiaceae</taxon>
        <taxon>Marasmius</taxon>
    </lineage>
</organism>
<sequence length="235" mass="26191">MASSNAFTPEVSSENVITRTVSTLSVMFFVYGIYMIIFGASVKITWRDKARAPYSTLYLGGTVSLFILATIANAIETWEYVRQAKIEHEAVRTQQFEELDRFLAGDEVLTIQSTTNNVISILTNVIADIMLIHRCHVIWGSRKRIGYPLFVISVLLNIIALASIIIYEIGARHIDTQLKLVNTGGMMNSIFFVCIAVFNTILTLMTGTYVLEPTLPTAYAHVKFSESNLVDHPSG</sequence>
<feature type="transmembrane region" description="Helical" evidence="1">
    <location>
        <begin position="54"/>
        <end position="75"/>
    </location>
</feature>
<evidence type="ECO:0000256" key="1">
    <source>
        <dbReference type="SAM" id="Phobius"/>
    </source>
</evidence>
<keyword evidence="1" id="KW-0812">Transmembrane</keyword>
<keyword evidence="1" id="KW-1133">Transmembrane helix</keyword>
<comment type="caution">
    <text evidence="2">The sequence shown here is derived from an EMBL/GenBank/DDBJ whole genome shotgun (WGS) entry which is preliminary data.</text>
</comment>
<gene>
    <name evidence="2" type="ORF">AAF712_012487</name>
</gene>
<evidence type="ECO:0000313" key="2">
    <source>
        <dbReference type="EMBL" id="KAL0060707.1"/>
    </source>
</evidence>
<proteinExistence type="predicted"/>
<feature type="transmembrane region" description="Helical" evidence="1">
    <location>
        <begin position="20"/>
        <end position="42"/>
    </location>
</feature>
<protein>
    <submittedName>
        <fullName evidence="2">Uncharacterized protein</fullName>
    </submittedName>
</protein>
<name>A0ABR2ZGB0_9AGAR</name>
<feature type="transmembrane region" description="Helical" evidence="1">
    <location>
        <begin position="147"/>
        <end position="169"/>
    </location>
</feature>
<reference evidence="2 3" key="1">
    <citation type="submission" date="2024-05" db="EMBL/GenBank/DDBJ databases">
        <title>A draft genome resource for the thread blight pathogen Marasmius tenuissimus strain MS-2.</title>
        <authorList>
            <person name="Yulfo-Soto G.E."/>
            <person name="Baruah I.K."/>
            <person name="Amoako-Attah I."/>
            <person name="Bukari Y."/>
            <person name="Meinhardt L.W."/>
            <person name="Bailey B.A."/>
            <person name="Cohen S.P."/>
        </authorList>
    </citation>
    <scope>NUCLEOTIDE SEQUENCE [LARGE SCALE GENOMIC DNA]</scope>
    <source>
        <strain evidence="2 3">MS-2</strain>
    </source>
</reference>
<dbReference type="EMBL" id="JBBXMP010000164">
    <property type="protein sequence ID" value="KAL0060707.1"/>
    <property type="molecule type" value="Genomic_DNA"/>
</dbReference>
<dbReference type="Proteomes" id="UP001437256">
    <property type="component" value="Unassembled WGS sequence"/>
</dbReference>
<feature type="transmembrane region" description="Helical" evidence="1">
    <location>
        <begin position="190"/>
        <end position="211"/>
    </location>
</feature>
<accession>A0ABR2ZGB0</accession>
<keyword evidence="1" id="KW-0472">Membrane</keyword>